<protein>
    <submittedName>
        <fullName evidence="1">Uncharacterized protein</fullName>
    </submittedName>
</protein>
<reference evidence="1 2" key="1">
    <citation type="journal article" date="2019" name="Commun. Biol.">
        <title>The bagworm genome reveals a unique fibroin gene that provides high tensile strength.</title>
        <authorList>
            <person name="Kono N."/>
            <person name="Nakamura H."/>
            <person name="Ohtoshi R."/>
            <person name="Tomita M."/>
            <person name="Numata K."/>
            <person name="Arakawa K."/>
        </authorList>
    </citation>
    <scope>NUCLEOTIDE SEQUENCE [LARGE SCALE GENOMIC DNA]</scope>
</reference>
<keyword evidence="2" id="KW-1185">Reference proteome</keyword>
<evidence type="ECO:0000313" key="1">
    <source>
        <dbReference type="EMBL" id="GBP71587.1"/>
    </source>
</evidence>
<dbReference type="EMBL" id="BGZK01001114">
    <property type="protein sequence ID" value="GBP71587.1"/>
    <property type="molecule type" value="Genomic_DNA"/>
</dbReference>
<dbReference type="AlphaFoldDB" id="A0A4C1YAN9"/>
<comment type="caution">
    <text evidence="1">The sequence shown here is derived from an EMBL/GenBank/DDBJ whole genome shotgun (WGS) entry which is preliminary data.</text>
</comment>
<accession>A0A4C1YAN9</accession>
<gene>
    <name evidence="1" type="ORF">EVAR_10800_1</name>
</gene>
<name>A0A4C1YAN9_EUMVA</name>
<sequence>MNYASTDLADFVYSKVTQFRTSMLAADPVRLVDRFPPAFKLRRRQPEWVVFSTFYSYVSIFTPEMTKPQMNSDLIKPPLSKRKFDVTKRLCCVCAIP</sequence>
<evidence type="ECO:0000313" key="2">
    <source>
        <dbReference type="Proteomes" id="UP000299102"/>
    </source>
</evidence>
<proteinExistence type="predicted"/>
<organism evidence="1 2">
    <name type="scientific">Eumeta variegata</name>
    <name type="common">Bagworm moth</name>
    <name type="synonym">Eumeta japonica</name>
    <dbReference type="NCBI Taxonomy" id="151549"/>
    <lineage>
        <taxon>Eukaryota</taxon>
        <taxon>Metazoa</taxon>
        <taxon>Ecdysozoa</taxon>
        <taxon>Arthropoda</taxon>
        <taxon>Hexapoda</taxon>
        <taxon>Insecta</taxon>
        <taxon>Pterygota</taxon>
        <taxon>Neoptera</taxon>
        <taxon>Endopterygota</taxon>
        <taxon>Lepidoptera</taxon>
        <taxon>Glossata</taxon>
        <taxon>Ditrysia</taxon>
        <taxon>Tineoidea</taxon>
        <taxon>Psychidae</taxon>
        <taxon>Oiketicinae</taxon>
        <taxon>Eumeta</taxon>
    </lineage>
</organism>
<dbReference type="Proteomes" id="UP000299102">
    <property type="component" value="Unassembled WGS sequence"/>
</dbReference>